<keyword evidence="3" id="KW-0998">Cell outer membrane</keyword>
<dbReference type="PRINTS" id="PR01021">
    <property type="entry name" value="OMPADOMAIN"/>
</dbReference>
<dbReference type="SUPFAM" id="SSF103088">
    <property type="entry name" value="OmpA-like"/>
    <property type="match status" value="1"/>
</dbReference>
<dbReference type="RefSeq" id="WP_377172539.1">
    <property type="nucleotide sequence ID" value="NZ_JBHTJC010000004.1"/>
</dbReference>
<feature type="region of interest" description="Disordered" evidence="5">
    <location>
        <begin position="598"/>
        <end position="648"/>
    </location>
</feature>
<feature type="compositionally biased region" description="Acidic residues" evidence="5">
    <location>
        <begin position="616"/>
        <end position="648"/>
    </location>
</feature>
<accession>A0ABW7IB06</accession>
<dbReference type="Proteomes" id="UP001607157">
    <property type="component" value="Unassembled WGS sequence"/>
</dbReference>
<dbReference type="Gene3D" id="3.30.1330.60">
    <property type="entry name" value="OmpA-like domain"/>
    <property type="match status" value="1"/>
</dbReference>
<dbReference type="InterPro" id="IPR006664">
    <property type="entry name" value="OMP_bac"/>
</dbReference>
<protein>
    <submittedName>
        <fullName evidence="7">OmpA family protein</fullName>
    </submittedName>
</protein>
<evidence type="ECO:0000313" key="7">
    <source>
        <dbReference type="EMBL" id="MFH0255094.1"/>
    </source>
</evidence>
<dbReference type="Gene3D" id="3.40.1520.20">
    <property type="match status" value="2"/>
</dbReference>
<dbReference type="InterPro" id="IPR006665">
    <property type="entry name" value="OmpA-like"/>
</dbReference>
<dbReference type="Pfam" id="PF00691">
    <property type="entry name" value="OmpA"/>
    <property type="match status" value="1"/>
</dbReference>
<evidence type="ECO:0000313" key="8">
    <source>
        <dbReference type="Proteomes" id="UP001607157"/>
    </source>
</evidence>
<sequence length="648" mass="68888">MRLSSIFAIAGTFLLAAILCLVAASFSVRVIEDNARHSVRSELDKEGMTWTEVDADGLQVFLAGVAPNEAKRFAALTVAGRIVDAARVIDQMLVEDSAEIAPPRFSVEILRNDHGISLIGLIPASMEREEFLEEMKDAADGGEVTDLLESADYPVGASWDSAIDYAVRALKQLDRAKISVDAGRVAIITMADSPEEKVELEQSLQRRVPSNLRVAVDVSAPRPVITPFTLRFLIEEGIARFDACSADTPEAQRRILEAARAAGLEGAADCTIGLGVPTPEWGKAAALAIKAVGDLGGGSVTFADADIALLAAQGTAESTFDDVVGGLNSDLPDVFALQAVLPPPETEGAPVIPEFVATLSPEGQLQLRGKLGSERMRETVDSFAKARFRSDAVYNRARVVEGLPAEWPMRVLTGLEALGFVSQGAVVVTPTELTLTGKTGRKEAGSQIAGLLAEKLGEAAQFDIDVEYKEALDPVLGLPTPEECIAQIAAIQDERKINFEPGSATIDANGAAIMNDIADILDKCGEIRIQIGGHTDSQGREEMNAELSEARANAVLDALRARRVLTSSFTAKGYGESVPIAGNDTEEGREANRRIEFKLIEAEPAPEPENSGLESLEQEGQEEEAAPQEGSGDDSGDAEEEGSGDEQN</sequence>
<keyword evidence="2 4" id="KW-0472">Membrane</keyword>
<dbReference type="InterPro" id="IPR050330">
    <property type="entry name" value="Bact_OuterMem_StrucFunc"/>
</dbReference>
<dbReference type="InterPro" id="IPR036737">
    <property type="entry name" value="OmpA-like_sf"/>
</dbReference>
<evidence type="ECO:0000256" key="4">
    <source>
        <dbReference type="PROSITE-ProRule" id="PRU00473"/>
    </source>
</evidence>
<comment type="subcellular location">
    <subcellularLocation>
        <location evidence="1">Cell outer membrane</location>
    </subcellularLocation>
</comment>
<dbReference type="CDD" id="cd07185">
    <property type="entry name" value="OmpA_C-like"/>
    <property type="match status" value="1"/>
</dbReference>
<dbReference type="PANTHER" id="PTHR30329">
    <property type="entry name" value="STATOR ELEMENT OF FLAGELLAR MOTOR COMPLEX"/>
    <property type="match status" value="1"/>
</dbReference>
<name>A0ABW7IB06_9RHOB</name>
<gene>
    <name evidence="7" type="ORF">ACGRVM_14405</name>
</gene>
<proteinExistence type="predicted"/>
<dbReference type="PANTHER" id="PTHR30329:SF21">
    <property type="entry name" value="LIPOPROTEIN YIAD-RELATED"/>
    <property type="match status" value="1"/>
</dbReference>
<evidence type="ECO:0000256" key="5">
    <source>
        <dbReference type="SAM" id="MobiDB-lite"/>
    </source>
</evidence>
<comment type="caution">
    <text evidence="7">The sequence shown here is derived from an EMBL/GenBank/DDBJ whole genome shotgun (WGS) entry which is preliminary data.</text>
</comment>
<organism evidence="7 8">
    <name type="scientific">Roseovarius aquimarinus</name>
    <dbReference type="NCBI Taxonomy" id="1229156"/>
    <lineage>
        <taxon>Bacteria</taxon>
        <taxon>Pseudomonadati</taxon>
        <taxon>Pseudomonadota</taxon>
        <taxon>Alphaproteobacteria</taxon>
        <taxon>Rhodobacterales</taxon>
        <taxon>Roseobacteraceae</taxon>
        <taxon>Roseovarius</taxon>
    </lineage>
</organism>
<dbReference type="PROSITE" id="PS51123">
    <property type="entry name" value="OMPA_2"/>
    <property type="match status" value="1"/>
</dbReference>
<reference evidence="7 8" key="1">
    <citation type="submission" date="2024-10" db="EMBL/GenBank/DDBJ databases">
        <authorList>
            <person name="Yang X.-N."/>
        </authorList>
    </citation>
    <scope>NUCLEOTIDE SEQUENCE [LARGE SCALE GENOMIC DNA]</scope>
    <source>
        <strain evidence="7 8">CAU 1059</strain>
    </source>
</reference>
<evidence type="ECO:0000256" key="2">
    <source>
        <dbReference type="ARBA" id="ARBA00023136"/>
    </source>
</evidence>
<keyword evidence="8" id="KW-1185">Reference proteome</keyword>
<dbReference type="EMBL" id="JBIHMM010000004">
    <property type="protein sequence ID" value="MFH0255094.1"/>
    <property type="molecule type" value="Genomic_DNA"/>
</dbReference>
<feature type="domain" description="OmpA-like" evidence="6">
    <location>
        <begin position="486"/>
        <end position="603"/>
    </location>
</feature>
<evidence type="ECO:0000256" key="1">
    <source>
        <dbReference type="ARBA" id="ARBA00004442"/>
    </source>
</evidence>
<evidence type="ECO:0000259" key="6">
    <source>
        <dbReference type="PROSITE" id="PS51123"/>
    </source>
</evidence>
<evidence type="ECO:0000256" key="3">
    <source>
        <dbReference type="ARBA" id="ARBA00023237"/>
    </source>
</evidence>